<proteinExistence type="predicted"/>
<reference evidence="2" key="1">
    <citation type="submission" date="2019-04" db="EMBL/GenBank/DDBJ databases">
        <title>Evolution of Biomass-Degrading Anaerobic Consortia Revealed by Metagenomics.</title>
        <authorList>
            <person name="Peng X."/>
        </authorList>
    </citation>
    <scope>NUCLEOTIDE SEQUENCE</scope>
    <source>
        <strain evidence="2">SIG14</strain>
    </source>
</reference>
<keyword evidence="1" id="KW-0472">Membrane</keyword>
<feature type="transmembrane region" description="Helical" evidence="1">
    <location>
        <begin position="161"/>
        <end position="182"/>
    </location>
</feature>
<comment type="caution">
    <text evidence="2">The sequence shown here is derived from an EMBL/GenBank/DDBJ whole genome shotgun (WGS) entry which is preliminary data.</text>
</comment>
<sequence length="226" mass="26665">MTHYTKYKCKKCDSTFVNYDQFFYLDPKTNEINIENRVLLAMEESESSPLVGNIIETYCGNCNKRVIIYEINPFESRYGACASINILKNSLTRQHEFILEKFKKAVELNFIISNKVEIDVYDFILENEKYFKELLEELIDSNGRLENLKSKLNKIIIYLEYYISTYINSITIISIIYGSYFYTLNEEKFKRDICPNCQKKISYLTEDEICPICGGELKIEDKVYLD</sequence>
<dbReference type="Proteomes" id="UP000732619">
    <property type="component" value="Unassembled WGS sequence"/>
</dbReference>
<keyword evidence="1" id="KW-1133">Transmembrane helix</keyword>
<keyword evidence="1" id="KW-0812">Transmembrane</keyword>
<dbReference type="EMBL" id="SUTG01000008">
    <property type="protein sequence ID" value="MBE6512104.1"/>
    <property type="molecule type" value="Genomic_DNA"/>
</dbReference>
<dbReference type="AlphaFoldDB" id="A0A8T3VKP4"/>
<gene>
    <name evidence="2" type="ORF">E7Z75_02980</name>
</gene>
<evidence type="ECO:0000313" key="3">
    <source>
        <dbReference type="Proteomes" id="UP000732619"/>
    </source>
</evidence>
<organism evidence="2 3">
    <name type="scientific">Methanobrevibacter olleyae</name>
    <dbReference type="NCBI Taxonomy" id="294671"/>
    <lineage>
        <taxon>Archaea</taxon>
        <taxon>Methanobacteriati</taxon>
        <taxon>Methanobacteriota</taxon>
        <taxon>Methanomada group</taxon>
        <taxon>Methanobacteria</taxon>
        <taxon>Methanobacteriales</taxon>
        <taxon>Methanobacteriaceae</taxon>
        <taxon>Methanobrevibacter</taxon>
    </lineage>
</organism>
<protein>
    <submittedName>
        <fullName evidence="2">Uncharacterized protein</fullName>
    </submittedName>
</protein>
<evidence type="ECO:0000313" key="2">
    <source>
        <dbReference type="EMBL" id="MBE6512104.1"/>
    </source>
</evidence>
<name>A0A8T3VKP4_METOL</name>
<evidence type="ECO:0000256" key="1">
    <source>
        <dbReference type="SAM" id="Phobius"/>
    </source>
</evidence>
<accession>A0A8T3VKP4</accession>